<accession>A0A642V5J8</accession>
<dbReference type="Pfam" id="PF01597">
    <property type="entry name" value="GCV_H"/>
    <property type="match status" value="1"/>
</dbReference>
<dbReference type="GO" id="GO:0019464">
    <property type="term" value="P:glycine decarboxylation via glycine cleavage system"/>
    <property type="evidence" value="ECO:0007669"/>
    <property type="project" value="UniProtKB-UniRule"/>
</dbReference>
<dbReference type="EMBL" id="SWFS01000201">
    <property type="protein sequence ID" value="KAA8914427.1"/>
    <property type="molecule type" value="Genomic_DNA"/>
</dbReference>
<dbReference type="PANTHER" id="PTHR11715:SF3">
    <property type="entry name" value="GLYCINE CLEAVAGE SYSTEM H PROTEIN-RELATED"/>
    <property type="match status" value="1"/>
</dbReference>
<dbReference type="NCBIfam" id="TIGR00527">
    <property type="entry name" value="gcvH"/>
    <property type="match status" value="1"/>
</dbReference>
<evidence type="ECO:0000256" key="1">
    <source>
        <dbReference type="ARBA" id="ARBA00009249"/>
    </source>
</evidence>
<evidence type="ECO:0000259" key="6">
    <source>
        <dbReference type="PROSITE" id="PS50968"/>
    </source>
</evidence>
<dbReference type="InterPro" id="IPR003016">
    <property type="entry name" value="2-oxoA_DH_lipoyl-BS"/>
</dbReference>
<dbReference type="Gene3D" id="2.40.50.100">
    <property type="match status" value="1"/>
</dbReference>
<dbReference type="CDD" id="cd06848">
    <property type="entry name" value="GCS_H"/>
    <property type="match status" value="1"/>
</dbReference>
<dbReference type="InterPro" id="IPR011053">
    <property type="entry name" value="Single_hybrid_motif"/>
</dbReference>
<dbReference type="VEuPathDB" id="FungiDB:TRICI_002925"/>
<comment type="function">
    <text evidence="5">The H protein shuttles the methylamine group of glycine from the P protein to the T protein.</text>
</comment>
<dbReference type="Proteomes" id="UP000761534">
    <property type="component" value="Unassembled WGS sequence"/>
</dbReference>
<keyword evidence="5" id="KW-0496">Mitochondrion</keyword>
<sequence length="174" mass="18881">MLATALRTTARLAVPRVAAPALRVRAVPAMGMRFYSSELNKSALPFTHSANPTIKYSEEHEWIAAHEDGTAFIGITKYAADALGDATYVEVPEEGREFEKGESIGSVESVKSASELYSPVSGEVIRGNEELADNPATVNSDPAGDGWFAHVKLSDKSELDELMSIEAYEEFIKN</sequence>
<gene>
    <name evidence="7" type="ORF">TRICI_002925</name>
</gene>
<evidence type="ECO:0000256" key="5">
    <source>
        <dbReference type="RuleBase" id="RU364055"/>
    </source>
</evidence>
<dbReference type="HAMAP" id="MF_00272">
    <property type="entry name" value="GcvH"/>
    <property type="match status" value="1"/>
</dbReference>
<dbReference type="PROSITE" id="PS00189">
    <property type="entry name" value="LIPOYL"/>
    <property type="match status" value="1"/>
</dbReference>
<dbReference type="GO" id="GO:0005739">
    <property type="term" value="C:mitochondrion"/>
    <property type="evidence" value="ECO:0007669"/>
    <property type="project" value="UniProtKB-SubCell"/>
</dbReference>
<dbReference type="InterPro" id="IPR000089">
    <property type="entry name" value="Biotin_lipoyl"/>
</dbReference>
<dbReference type="GO" id="GO:0005960">
    <property type="term" value="C:glycine cleavage complex"/>
    <property type="evidence" value="ECO:0007669"/>
    <property type="project" value="UniProtKB-UniRule"/>
</dbReference>
<evidence type="ECO:0000313" key="8">
    <source>
        <dbReference type="Proteomes" id="UP000761534"/>
    </source>
</evidence>
<evidence type="ECO:0000256" key="2">
    <source>
        <dbReference type="ARBA" id="ARBA00022823"/>
    </source>
</evidence>
<reference evidence="7" key="1">
    <citation type="journal article" date="2019" name="G3 (Bethesda)">
        <title>Genome Assemblies of Two Rare Opportunistic Yeast Pathogens: Diutina rugosa (syn. Candida rugosa) and Trichomonascus ciferrii (syn. Candida ciferrii).</title>
        <authorList>
            <person name="Mixao V."/>
            <person name="Saus E."/>
            <person name="Hansen A.P."/>
            <person name="Lass-Florl C."/>
            <person name="Gabaldon T."/>
        </authorList>
    </citation>
    <scope>NUCLEOTIDE SEQUENCE</scope>
    <source>
        <strain evidence="7">CBS 4856</strain>
    </source>
</reference>
<comment type="cofactor">
    <cofactor evidence="5">
        <name>(R)-lipoate</name>
        <dbReference type="ChEBI" id="CHEBI:83088"/>
    </cofactor>
    <text evidence="5">Binds 1 lipoyl cofactor covalently.</text>
</comment>
<dbReference type="InterPro" id="IPR002930">
    <property type="entry name" value="GCV_H"/>
</dbReference>
<keyword evidence="8" id="KW-1185">Reference proteome</keyword>
<feature type="modified residue" description="N6-lipoyllysine" evidence="4">
    <location>
        <position position="111"/>
    </location>
</feature>
<dbReference type="PROSITE" id="PS50968">
    <property type="entry name" value="BIOTINYL_LIPOYL"/>
    <property type="match status" value="1"/>
</dbReference>
<dbReference type="InterPro" id="IPR033753">
    <property type="entry name" value="GCV_H/Fam206"/>
</dbReference>
<keyword evidence="3 5" id="KW-0809">Transit peptide</keyword>
<dbReference type="InterPro" id="IPR017453">
    <property type="entry name" value="GCV_H_sub"/>
</dbReference>
<dbReference type="PANTHER" id="PTHR11715">
    <property type="entry name" value="GLYCINE CLEAVAGE SYSTEM H PROTEIN"/>
    <property type="match status" value="1"/>
</dbReference>
<comment type="subunit">
    <text evidence="5">The glycine cleavage system is composed of four proteins: P, T, L and H.</text>
</comment>
<comment type="subcellular location">
    <subcellularLocation>
        <location evidence="5">Mitochondrion</location>
    </subcellularLocation>
</comment>
<feature type="domain" description="Lipoyl-binding" evidence="6">
    <location>
        <begin position="70"/>
        <end position="152"/>
    </location>
</feature>
<dbReference type="GO" id="GO:0009249">
    <property type="term" value="P:protein lipoylation"/>
    <property type="evidence" value="ECO:0007669"/>
    <property type="project" value="TreeGrafter"/>
</dbReference>
<evidence type="ECO:0000313" key="7">
    <source>
        <dbReference type="EMBL" id="KAA8914427.1"/>
    </source>
</evidence>
<protein>
    <recommendedName>
        <fullName evidence="5">Glycine cleavage system H protein</fullName>
    </recommendedName>
</protein>
<keyword evidence="2 4" id="KW-0450">Lipoyl</keyword>
<organism evidence="7 8">
    <name type="scientific">Trichomonascus ciferrii</name>
    <dbReference type="NCBI Taxonomy" id="44093"/>
    <lineage>
        <taxon>Eukaryota</taxon>
        <taxon>Fungi</taxon>
        <taxon>Dikarya</taxon>
        <taxon>Ascomycota</taxon>
        <taxon>Saccharomycotina</taxon>
        <taxon>Dipodascomycetes</taxon>
        <taxon>Dipodascales</taxon>
        <taxon>Trichomonascaceae</taxon>
        <taxon>Trichomonascus</taxon>
        <taxon>Trichomonascus ciferrii complex</taxon>
    </lineage>
</organism>
<dbReference type="NCBIfam" id="NF002270">
    <property type="entry name" value="PRK01202.1"/>
    <property type="match status" value="1"/>
</dbReference>
<dbReference type="AlphaFoldDB" id="A0A642V5J8"/>
<name>A0A642V5J8_9ASCO</name>
<dbReference type="OrthoDB" id="10264154at2759"/>
<evidence type="ECO:0000256" key="4">
    <source>
        <dbReference type="PIRSR" id="PIRSR617453-50"/>
    </source>
</evidence>
<comment type="caution">
    <text evidence="7">The sequence shown here is derived from an EMBL/GenBank/DDBJ whole genome shotgun (WGS) entry which is preliminary data.</text>
</comment>
<comment type="similarity">
    <text evidence="1 5">Belongs to the GcvH family.</text>
</comment>
<evidence type="ECO:0000256" key="3">
    <source>
        <dbReference type="ARBA" id="ARBA00022946"/>
    </source>
</evidence>
<dbReference type="SUPFAM" id="SSF51230">
    <property type="entry name" value="Single hybrid motif"/>
    <property type="match status" value="1"/>
</dbReference>
<proteinExistence type="inferred from homology"/>